<organism evidence="1 2">
    <name type="scientific">Nonlabens ulvanivorans</name>
    <name type="common">Persicivirga ulvanivorans</name>
    <dbReference type="NCBI Taxonomy" id="906888"/>
    <lineage>
        <taxon>Bacteria</taxon>
        <taxon>Pseudomonadati</taxon>
        <taxon>Bacteroidota</taxon>
        <taxon>Flavobacteriia</taxon>
        <taxon>Flavobacteriales</taxon>
        <taxon>Flavobacteriaceae</taxon>
        <taxon>Nonlabens</taxon>
    </lineage>
</organism>
<protein>
    <submittedName>
        <fullName evidence="1">Uncharacterized protein</fullName>
    </submittedName>
</protein>
<dbReference type="Proteomes" id="UP000029647">
    <property type="component" value="Unassembled WGS sequence"/>
</dbReference>
<dbReference type="AlphaFoldDB" id="A0A090WK05"/>
<evidence type="ECO:0000313" key="1">
    <source>
        <dbReference type="EMBL" id="GAL75739.1"/>
    </source>
</evidence>
<sequence>MVLVAVLVVVVVVVLFAVVDLGPPHATTNKAAIPNRLR</sequence>
<evidence type="ECO:0000313" key="2">
    <source>
        <dbReference type="Proteomes" id="UP000029647"/>
    </source>
</evidence>
<name>A0A090WK05_NONUL</name>
<comment type="caution">
    <text evidence="1">The sequence shown here is derived from an EMBL/GenBank/DDBJ whole genome shotgun (WGS) entry which is preliminary data.</text>
</comment>
<gene>
    <name evidence="1" type="ORF">JCM19275_1622</name>
</gene>
<proteinExistence type="predicted"/>
<accession>A0A090WK05</accession>
<reference evidence="1 2" key="1">
    <citation type="journal article" date="2014" name="Genome Announc.">
        <title>Draft Genome Sequences of Marine Flavobacterium Nonlabens Strains NR17, NR24, NR27, NR32, NR33, and Ara13.</title>
        <authorList>
            <person name="Nakanishi M."/>
            <person name="Meirelles P."/>
            <person name="Suzuki R."/>
            <person name="Takatani N."/>
            <person name="Mino S."/>
            <person name="Suda W."/>
            <person name="Oshima K."/>
            <person name="Hattori M."/>
            <person name="Ohkuma M."/>
            <person name="Hosokawa M."/>
            <person name="Miyashita K."/>
            <person name="Thompson F.L."/>
            <person name="Niwa A."/>
            <person name="Sawabe T."/>
            <person name="Sawabe T."/>
        </authorList>
    </citation>
    <scope>NUCLEOTIDE SEQUENCE [LARGE SCALE GENOMIC DNA]</scope>
    <source>
        <strain evidence="2">JCM19275</strain>
    </source>
</reference>
<dbReference type="EMBL" id="BBNT01000006">
    <property type="protein sequence ID" value="GAL75739.1"/>
    <property type="molecule type" value="Genomic_DNA"/>
</dbReference>